<name>A0A1Z5KPG1_FISSO</name>
<feature type="compositionally biased region" description="Polar residues" evidence="8">
    <location>
        <begin position="70"/>
        <end position="89"/>
    </location>
</feature>
<proteinExistence type="predicted"/>
<evidence type="ECO:0000256" key="6">
    <source>
        <dbReference type="PROSITE-ProRule" id="PRU00146"/>
    </source>
</evidence>
<feature type="domain" description="PHD-type" evidence="9">
    <location>
        <begin position="1542"/>
        <end position="1592"/>
    </location>
</feature>
<gene>
    <name evidence="10" type="ORF">FisN_22Hh226</name>
</gene>
<accession>A0A1Z5KPG1</accession>
<reference evidence="10 11" key="1">
    <citation type="journal article" date="2015" name="Plant Cell">
        <title>Oil accumulation by the oleaginous diatom Fistulifera solaris as revealed by the genome and transcriptome.</title>
        <authorList>
            <person name="Tanaka T."/>
            <person name="Maeda Y."/>
            <person name="Veluchamy A."/>
            <person name="Tanaka M."/>
            <person name="Abida H."/>
            <person name="Marechal E."/>
            <person name="Bowler C."/>
            <person name="Muto M."/>
            <person name="Sunaga Y."/>
            <person name="Tanaka M."/>
            <person name="Yoshino T."/>
            <person name="Taniguchi T."/>
            <person name="Fukuda Y."/>
            <person name="Nemoto M."/>
            <person name="Matsumoto M."/>
            <person name="Wong P.S."/>
            <person name="Aburatani S."/>
            <person name="Fujibuchi W."/>
        </authorList>
    </citation>
    <scope>NUCLEOTIDE SEQUENCE [LARGE SCALE GENOMIC DNA]</scope>
    <source>
        <strain evidence="10 11">JPCC DA0580</strain>
    </source>
</reference>
<evidence type="ECO:0000256" key="8">
    <source>
        <dbReference type="SAM" id="MobiDB-lite"/>
    </source>
</evidence>
<evidence type="ECO:0000313" key="10">
    <source>
        <dbReference type="EMBL" id="GAX28200.1"/>
    </source>
</evidence>
<keyword evidence="3 6" id="KW-0863">Zinc-finger</keyword>
<evidence type="ECO:0000256" key="1">
    <source>
        <dbReference type="ARBA" id="ARBA00004123"/>
    </source>
</evidence>
<sequence>MGRPSLTATSARRPTTRSENEEEETFPRRFPRTGNLFQVKALPDINPSYRSERERPLLMSSDVPYCTVDEQYSGSSGEQKTTDRTLGSPWSSSFSACGPSELNVVDSKFPGLTFPFTFTDKEILDRGTDVDAAMTTTPTTTIVTRRESSKKCTSEETDLTFDSWVKAVCQWQAEQQLSMKQTQQQPRRKAHATKKRARPDDDELPLPKRAAIMDNDGQSCQRVWSQFVALGGGRMCFARRHKAKPRSWQDLSEPVGILGDYRSDSTPPLLHHEKVRIDNAEDVWQAVLALCEALVTQLKQPSEQSPIYLSQVMRLLDYCNQLPDPEDVFVAQPHDTTIKDIHENLDLLLAHVETARSHQARLIDFWYQKGADVDELRKRLDILMKESPLQLDEVHELKSQTDAVVKWQVRVEKGFDSIEDAEALVREGETLGFESKGLSQLRLRLSKIYEIRESVREWRFSGRKESTKFLANLVREIQRVRCPFEEAQEVLSLQQESDSWIDRASIAIRTKLSLQEMDDLVKRGEALPLDLSEFIDKLSTRIALGKSWLERFVDAVQQPESDPSQSSSLHMYKWMQNIRLALNPSAEDGDTVVPTLHELASEGGRLPVQVDCVQLLQIEIEAKSWSARARKWDSKRPKLEELQEHVSKATNLRERLTILNSNERDSWRLEGEVEVHKLVAEVETWLERYDSLSEKSWSLEDLRVLARDAETIPANLGAASSQLNKVLMQSEDWYKQNESLIRCCQNGDIVDIIELRAAVESADGDLLVELDEALHLQRVLDQVSDWMNKASLVSGGKKKGKKCPINIDELEELIKQADLLPVNTSNQVDALLKEIDITRKWQTVASESLTTIARRFDEFRLDLLQRYGSPEVYDRKKIADVNGTMKGHESSTDVRDPVDLQVLVEEFHKDAANMVVATPESTLAPTLEAIGRWCIRSQKYLESQRDIFDKRFFGAFDRFITEGKSFCDCSFEHSSSSVVTDALGIVRSAFSLVVRDQLERLSVLSKDREDFIKWSKIAEAAISSGEKKTALEKLKEISLMGAVFPPECELVERLRTIVDEAMEWTSNISELLSSGEKISMAEARTLCDEAERIGFVSTEVKTLQNEIKAARAWSNQVKRSKVEQGSVQARNVQSLIEEHESLLIHMPEELTKLKHAVKNYCICRRPYEGFMIGCDDCGEWFHVGCVGVTETKANKVDKYTCVRCSALQSYNSCAASVACTIKKWTSGQELKRARQVLAQKHQRRVRKETKQIETLELEKKELLEKLSKLAAEIPALNETTESIVAHGASASQDPTLSTSTEQGGMDSLNEDGAPSTSDAVTNDMLKLGKEQIASRLQIIEENVELCKSRLVKLGKDLNVEKEKYREEDQSAPLLKKWSIRVRSIFLAPTTEERALASRPGLNSELLSDLAKVFTEASDLGLTRFDDVVSTHDALARLAWTFRVMIILARRPSTEEMAALVKTGKCLKGLDDKALRVMRLLKKTHEKAETWQAKVAKALAPIPGESHSFDMSNLRELLRAADDIPVHLPYESRLATVIEDKGVRHCVCGGPSDGRFMLCCDRCSKWYHGQCLNISKDNIDEDAEWKCPECLGVKINKSVLDLARFHETFEIDTEMEDITEDQDDVSSKAPDLDTLWPPLGLLGSEKAKEALGEVCCSIPDSVGYTNVTPVPSISQATGNHVQLPLSRVDTATAMDTAVSHAAPTMPTTIHNSTTSSSTPTDDNWLQRVLSVQNSLPLASATLANTSFGNVEEIAAALRVQQAIPTLHPNFPGGVSNHGMTMPSHLHAPHGGNASNHPMVHQPVVSATPSADSITSLEQRLALLAGRDPIDSELARQHEILVNALSDAQRNP</sequence>
<dbReference type="InterPro" id="IPR019787">
    <property type="entry name" value="Znf_PHD-finger"/>
</dbReference>
<dbReference type="PANTHER" id="PTHR46174">
    <property type="entry name" value="CXXC-TYPE ZINC FINGER PROTEIN 1"/>
    <property type="match status" value="1"/>
</dbReference>
<organism evidence="10 11">
    <name type="scientific">Fistulifera solaris</name>
    <name type="common">Oleaginous diatom</name>
    <dbReference type="NCBI Taxonomy" id="1519565"/>
    <lineage>
        <taxon>Eukaryota</taxon>
        <taxon>Sar</taxon>
        <taxon>Stramenopiles</taxon>
        <taxon>Ochrophyta</taxon>
        <taxon>Bacillariophyta</taxon>
        <taxon>Bacillariophyceae</taxon>
        <taxon>Bacillariophycidae</taxon>
        <taxon>Naviculales</taxon>
        <taxon>Naviculaceae</taxon>
        <taxon>Fistulifera</taxon>
    </lineage>
</organism>
<dbReference type="InterPro" id="IPR011011">
    <property type="entry name" value="Znf_FYVE_PHD"/>
</dbReference>
<dbReference type="InterPro" id="IPR037869">
    <property type="entry name" value="Spp1/CFP1"/>
</dbReference>
<dbReference type="Pfam" id="PF00628">
    <property type="entry name" value="PHD"/>
    <property type="match status" value="2"/>
</dbReference>
<comment type="caution">
    <text evidence="10">The sequence shown here is derived from an EMBL/GenBank/DDBJ whole genome shotgun (WGS) entry which is preliminary data.</text>
</comment>
<keyword evidence="2" id="KW-0479">Metal-binding</keyword>
<dbReference type="Pfam" id="PF08429">
    <property type="entry name" value="PLU-1"/>
    <property type="match status" value="2"/>
</dbReference>
<dbReference type="PROSITE" id="PS01359">
    <property type="entry name" value="ZF_PHD_1"/>
    <property type="match status" value="2"/>
</dbReference>
<dbReference type="CDD" id="cd15552">
    <property type="entry name" value="PHD_PHF3_like"/>
    <property type="match status" value="1"/>
</dbReference>
<dbReference type="InterPro" id="IPR013637">
    <property type="entry name" value="Lys_sp_deMease-like_dom"/>
</dbReference>
<dbReference type="GO" id="GO:0048188">
    <property type="term" value="C:Set1C/COMPASS complex"/>
    <property type="evidence" value="ECO:0007669"/>
    <property type="project" value="InterPro"/>
</dbReference>
<evidence type="ECO:0000256" key="2">
    <source>
        <dbReference type="ARBA" id="ARBA00022723"/>
    </source>
</evidence>
<feature type="region of interest" description="Disordered" evidence="8">
    <location>
        <begin position="69"/>
        <end position="89"/>
    </location>
</feature>
<dbReference type="SUPFAM" id="SSF57903">
    <property type="entry name" value="FYVE/PHD zinc finger"/>
    <property type="match status" value="2"/>
</dbReference>
<dbReference type="Proteomes" id="UP000198406">
    <property type="component" value="Unassembled WGS sequence"/>
</dbReference>
<evidence type="ECO:0000256" key="5">
    <source>
        <dbReference type="ARBA" id="ARBA00023242"/>
    </source>
</evidence>
<dbReference type="PANTHER" id="PTHR46174:SF1">
    <property type="entry name" value="CXXC-TYPE ZINC FINGER PROTEIN 1"/>
    <property type="match status" value="1"/>
</dbReference>
<evidence type="ECO:0000259" key="9">
    <source>
        <dbReference type="PROSITE" id="PS50016"/>
    </source>
</evidence>
<keyword evidence="7" id="KW-0175">Coiled coil</keyword>
<feature type="region of interest" description="Disordered" evidence="8">
    <location>
        <begin position="1"/>
        <end position="33"/>
    </location>
</feature>
<dbReference type="OrthoDB" id="198567at2759"/>
<keyword evidence="4" id="KW-0862">Zinc</keyword>
<dbReference type="Gene3D" id="3.30.40.10">
    <property type="entry name" value="Zinc/RING finger domain, C3HC4 (zinc finger)"/>
    <property type="match status" value="1"/>
</dbReference>
<keyword evidence="11" id="KW-1185">Reference proteome</keyword>
<protein>
    <recommendedName>
        <fullName evidence="9">PHD-type domain-containing protein</fullName>
    </recommendedName>
</protein>
<evidence type="ECO:0000313" key="11">
    <source>
        <dbReference type="Proteomes" id="UP000198406"/>
    </source>
</evidence>
<feature type="compositionally biased region" description="Polar residues" evidence="8">
    <location>
        <begin position="1289"/>
        <end position="1302"/>
    </location>
</feature>
<dbReference type="InterPro" id="IPR013083">
    <property type="entry name" value="Znf_RING/FYVE/PHD"/>
</dbReference>
<comment type="subcellular location">
    <subcellularLocation>
        <location evidence="1">Nucleus</location>
    </subcellularLocation>
</comment>
<evidence type="ECO:0000256" key="3">
    <source>
        <dbReference type="ARBA" id="ARBA00022771"/>
    </source>
</evidence>
<dbReference type="PROSITE" id="PS50016">
    <property type="entry name" value="ZF_PHD_2"/>
    <property type="match status" value="2"/>
</dbReference>
<feature type="compositionally biased region" description="Basic residues" evidence="8">
    <location>
        <begin position="186"/>
        <end position="197"/>
    </location>
</feature>
<feature type="coiled-coil region" evidence="7">
    <location>
        <begin position="1238"/>
        <end position="1279"/>
    </location>
</feature>
<keyword evidence="5" id="KW-0539">Nucleus</keyword>
<dbReference type="InterPro" id="IPR019786">
    <property type="entry name" value="Zinc_finger_PHD-type_CS"/>
</dbReference>
<dbReference type="GO" id="GO:0045893">
    <property type="term" value="P:positive regulation of DNA-templated transcription"/>
    <property type="evidence" value="ECO:0007669"/>
    <property type="project" value="TreeGrafter"/>
</dbReference>
<feature type="region of interest" description="Disordered" evidence="8">
    <location>
        <begin position="1287"/>
        <end position="1317"/>
    </location>
</feature>
<dbReference type="EMBL" id="BDSP01000269">
    <property type="protein sequence ID" value="GAX28200.1"/>
    <property type="molecule type" value="Genomic_DNA"/>
</dbReference>
<dbReference type="SMART" id="SM00249">
    <property type="entry name" value="PHD"/>
    <property type="match status" value="2"/>
</dbReference>
<dbReference type="InParanoid" id="A0A1Z5KPG1"/>
<feature type="region of interest" description="Disordered" evidence="8">
    <location>
        <begin position="177"/>
        <end position="205"/>
    </location>
</feature>
<dbReference type="GO" id="GO:0008270">
    <property type="term" value="F:zinc ion binding"/>
    <property type="evidence" value="ECO:0007669"/>
    <property type="project" value="UniProtKB-KW"/>
</dbReference>
<dbReference type="InterPro" id="IPR001965">
    <property type="entry name" value="Znf_PHD"/>
</dbReference>
<evidence type="ECO:0000256" key="7">
    <source>
        <dbReference type="SAM" id="Coils"/>
    </source>
</evidence>
<dbReference type="Gene3D" id="2.60.120.650">
    <property type="entry name" value="Cupin"/>
    <property type="match status" value="1"/>
</dbReference>
<feature type="domain" description="PHD-type" evidence="9">
    <location>
        <begin position="1158"/>
        <end position="1207"/>
    </location>
</feature>
<evidence type="ECO:0000256" key="4">
    <source>
        <dbReference type="ARBA" id="ARBA00022833"/>
    </source>
</evidence>